<dbReference type="SUPFAM" id="SSF51998">
    <property type="entry name" value="PFL-like glycyl radical enzymes"/>
    <property type="match status" value="1"/>
</dbReference>
<dbReference type="GO" id="GO:0004748">
    <property type="term" value="F:ribonucleoside-diphosphate reductase activity, thioredoxin disulfide as acceptor"/>
    <property type="evidence" value="ECO:0007669"/>
    <property type="project" value="TreeGrafter"/>
</dbReference>
<evidence type="ECO:0000256" key="3">
    <source>
        <dbReference type="ARBA" id="ARBA00023002"/>
    </source>
</evidence>
<feature type="non-terminal residue" evidence="6">
    <location>
        <position position="1"/>
    </location>
</feature>
<keyword evidence="3" id="KW-0560">Oxidoreductase</keyword>
<dbReference type="InterPro" id="IPR000788">
    <property type="entry name" value="RNR_lg_C"/>
</dbReference>
<evidence type="ECO:0000313" key="6">
    <source>
        <dbReference type="EMBL" id="KOG49027.1"/>
    </source>
</evidence>
<dbReference type="AlphaFoldDB" id="A0A0L8MF66"/>
<dbReference type="PANTHER" id="PTHR43371:SF1">
    <property type="entry name" value="RIBONUCLEOSIDE-DIPHOSPHATE REDUCTASE"/>
    <property type="match status" value="1"/>
</dbReference>
<proteinExistence type="predicted"/>
<dbReference type="InterPro" id="IPR050862">
    <property type="entry name" value="RdRp_reductase_class-2"/>
</dbReference>
<evidence type="ECO:0000256" key="4">
    <source>
        <dbReference type="ARBA" id="ARBA00023285"/>
    </source>
</evidence>
<comment type="caution">
    <text evidence="6">The sequence shown here is derived from an EMBL/GenBank/DDBJ whole genome shotgun (WGS) entry which is preliminary data.</text>
</comment>
<feature type="domain" description="Ribonucleotide reductase large subunit C-terminal" evidence="5">
    <location>
        <begin position="3"/>
        <end position="104"/>
    </location>
</feature>
<comment type="cofactor">
    <cofactor evidence="1">
        <name>adenosylcob(III)alamin</name>
        <dbReference type="ChEBI" id="CHEBI:18408"/>
    </cofactor>
</comment>
<dbReference type="PANTHER" id="PTHR43371">
    <property type="entry name" value="VITAMIN B12-DEPENDENT RIBONUCLEOTIDE REDUCTASE"/>
    <property type="match status" value="1"/>
</dbReference>
<dbReference type="GO" id="GO:0031419">
    <property type="term" value="F:cobalamin binding"/>
    <property type="evidence" value="ECO:0007669"/>
    <property type="project" value="UniProtKB-KW"/>
</dbReference>
<dbReference type="Proteomes" id="UP000037084">
    <property type="component" value="Unassembled WGS sequence"/>
</dbReference>
<dbReference type="Gene3D" id="3.20.70.20">
    <property type="match status" value="1"/>
</dbReference>
<evidence type="ECO:0000256" key="1">
    <source>
        <dbReference type="ARBA" id="ARBA00001922"/>
    </source>
</evidence>
<evidence type="ECO:0000259" key="5">
    <source>
        <dbReference type="Pfam" id="PF02867"/>
    </source>
</evidence>
<dbReference type="EMBL" id="LGUV01000270">
    <property type="protein sequence ID" value="KOG49027.1"/>
    <property type="molecule type" value="Genomic_DNA"/>
</dbReference>
<organism evidence="6 7">
    <name type="scientific">Streptomyces virginiae</name>
    <name type="common">Streptomyces cinnamonensis</name>
    <dbReference type="NCBI Taxonomy" id="1961"/>
    <lineage>
        <taxon>Bacteria</taxon>
        <taxon>Bacillati</taxon>
        <taxon>Actinomycetota</taxon>
        <taxon>Actinomycetes</taxon>
        <taxon>Kitasatosporales</taxon>
        <taxon>Streptomycetaceae</taxon>
        <taxon>Streptomyces</taxon>
    </lineage>
</organism>
<keyword evidence="4" id="KW-0170">Cobalt</keyword>
<evidence type="ECO:0000256" key="2">
    <source>
        <dbReference type="ARBA" id="ARBA00022628"/>
    </source>
</evidence>
<feature type="non-terminal residue" evidence="6">
    <location>
        <position position="105"/>
    </location>
</feature>
<reference evidence="7" key="1">
    <citation type="submission" date="2015-07" db="EMBL/GenBank/DDBJ databases">
        <authorList>
            <consortium name="Consortium for Microbial Forensics and Genomics (microFORGE)"/>
            <person name="Knight B.M."/>
            <person name="Roberts D.P."/>
            <person name="Lin D."/>
            <person name="Hari K."/>
            <person name="Fletcher J."/>
            <person name="Melcher U."/>
            <person name="Blagden T."/>
            <person name="Winegar R.A."/>
        </authorList>
    </citation>
    <scope>NUCLEOTIDE SEQUENCE [LARGE SCALE GENOMIC DNA]</scope>
    <source>
        <strain evidence="7">NRRL B-1447</strain>
    </source>
</reference>
<name>A0A0L8MF66_STRVG</name>
<sequence>FKKLVGGGSMQIVNGTVPQALRRMGYQEEQIEAIVSHIAEHGVVVDAPHLKTEHYSVFDCAMGERSISAMGHVRMMAAIQPWISGAISKTVNMPESATVEEIEEI</sequence>
<dbReference type="Pfam" id="PF02867">
    <property type="entry name" value="Ribonuc_red_lgC"/>
    <property type="match status" value="1"/>
</dbReference>
<gene>
    <name evidence="6" type="ORF">ADK75_20095</name>
</gene>
<accession>A0A0L8MF66</accession>
<dbReference type="PATRIC" id="fig|1961.12.peg.4549"/>
<protein>
    <recommendedName>
        <fullName evidence="5">Ribonucleotide reductase large subunit C-terminal domain-containing protein</fullName>
    </recommendedName>
</protein>
<evidence type="ECO:0000313" key="7">
    <source>
        <dbReference type="Proteomes" id="UP000037084"/>
    </source>
</evidence>
<keyword evidence="2" id="KW-0846">Cobalamin</keyword>